<evidence type="ECO:0000313" key="3">
    <source>
        <dbReference type="Proteomes" id="UP000532121"/>
    </source>
</evidence>
<dbReference type="RefSeq" id="WP_193523145.1">
    <property type="nucleotide sequence ID" value="NZ_JABASA010000005.1"/>
</dbReference>
<dbReference type="PANTHER" id="PTHR33570:SF10">
    <property type="entry name" value="GAMMA-CARBOXYMUCONOLACTONE DECARBOXYLASE"/>
    <property type="match status" value="1"/>
</dbReference>
<proteinExistence type="predicted"/>
<sequence length="123" mass="13557">MTSSRFDIGLAKLEEIEGNLGRRLKEQMDQLSPDLADLVIELFGDVYARTGLSLRERERIAISTLLAMGGCEDQIRLHTHAALTAGVSKAEIVEILIQDINYCGIAKVLNAAKVIQEVFQSVE</sequence>
<gene>
    <name evidence="2" type="ORF">HHO37_03090</name>
</gene>
<dbReference type="Proteomes" id="UP000532121">
    <property type="component" value="Unassembled WGS sequence"/>
</dbReference>
<dbReference type="InterPro" id="IPR003779">
    <property type="entry name" value="CMD-like"/>
</dbReference>
<dbReference type="InterPro" id="IPR052512">
    <property type="entry name" value="4CMD/NDH-1_regulator"/>
</dbReference>
<dbReference type="InterPro" id="IPR029032">
    <property type="entry name" value="AhpD-like"/>
</dbReference>
<dbReference type="SUPFAM" id="SSF69118">
    <property type="entry name" value="AhpD-like"/>
    <property type="match status" value="1"/>
</dbReference>
<feature type="domain" description="Carboxymuconolactone decarboxylase-like" evidence="1">
    <location>
        <begin position="33"/>
        <end position="117"/>
    </location>
</feature>
<reference evidence="2 3" key="1">
    <citation type="submission" date="2020-04" db="EMBL/GenBank/DDBJ databases">
        <title>MicrobeNet Type strains.</title>
        <authorList>
            <person name="Nicholson A.C."/>
        </authorList>
    </citation>
    <scope>NUCLEOTIDE SEQUENCE [LARGE SCALE GENOMIC DNA]</scope>
    <source>
        <strain evidence="2 3">DSM 22768</strain>
    </source>
</reference>
<accession>A0A7X9QFW9</accession>
<organism evidence="2 3">
    <name type="scientific">Streptococcus ratti</name>
    <dbReference type="NCBI Taxonomy" id="1341"/>
    <lineage>
        <taxon>Bacteria</taxon>
        <taxon>Bacillati</taxon>
        <taxon>Bacillota</taxon>
        <taxon>Bacilli</taxon>
        <taxon>Lactobacillales</taxon>
        <taxon>Streptococcaceae</taxon>
        <taxon>Streptococcus</taxon>
    </lineage>
</organism>
<dbReference type="GO" id="GO:0051920">
    <property type="term" value="F:peroxiredoxin activity"/>
    <property type="evidence" value="ECO:0007669"/>
    <property type="project" value="InterPro"/>
</dbReference>
<evidence type="ECO:0000259" key="1">
    <source>
        <dbReference type="Pfam" id="PF02627"/>
    </source>
</evidence>
<dbReference type="AlphaFoldDB" id="A0A7X9QFW9"/>
<dbReference type="EMBL" id="JABASA010000005">
    <property type="protein sequence ID" value="NMD48683.1"/>
    <property type="molecule type" value="Genomic_DNA"/>
</dbReference>
<comment type="caution">
    <text evidence="2">The sequence shown here is derived from an EMBL/GenBank/DDBJ whole genome shotgun (WGS) entry which is preliminary data.</text>
</comment>
<dbReference type="Gene3D" id="1.20.1290.10">
    <property type="entry name" value="AhpD-like"/>
    <property type="match status" value="1"/>
</dbReference>
<evidence type="ECO:0000313" key="2">
    <source>
        <dbReference type="EMBL" id="NMD48683.1"/>
    </source>
</evidence>
<dbReference type="PANTHER" id="PTHR33570">
    <property type="entry name" value="4-CARBOXYMUCONOLACTONE DECARBOXYLASE FAMILY PROTEIN"/>
    <property type="match status" value="1"/>
</dbReference>
<name>A0A7X9QFW9_STRRT</name>
<protein>
    <submittedName>
        <fullName evidence="2">Carboxymuconolactone decarboxylase family protein</fullName>
    </submittedName>
</protein>
<dbReference type="Pfam" id="PF02627">
    <property type="entry name" value="CMD"/>
    <property type="match status" value="1"/>
</dbReference>